<comment type="similarity">
    <text evidence="2">Belongs to the intercrine alpha (chemokine CxC) family.</text>
</comment>
<dbReference type="InterPro" id="IPR033899">
    <property type="entry name" value="CXC_Chemokine_domain"/>
</dbReference>
<dbReference type="InterPro" id="IPR001811">
    <property type="entry name" value="Chemokine_IL8-like_dom"/>
</dbReference>
<dbReference type="OMA" id="IGTELRC"/>
<dbReference type="PRINTS" id="PR00437">
    <property type="entry name" value="SMALLCYTKCXC"/>
</dbReference>
<feature type="compositionally biased region" description="Polar residues" evidence="5">
    <location>
        <begin position="1"/>
        <end position="11"/>
    </location>
</feature>
<dbReference type="FunFam" id="2.40.50.40:FF:000004">
    <property type="entry name" value="C-X-C motif chemokine"/>
    <property type="match status" value="1"/>
</dbReference>
<organism evidence="7">
    <name type="scientific">Xenopus tropicalis</name>
    <name type="common">Western clawed frog</name>
    <name type="synonym">Silurana tropicalis</name>
    <dbReference type="NCBI Taxonomy" id="8364"/>
    <lineage>
        <taxon>Eukaryota</taxon>
        <taxon>Metazoa</taxon>
        <taxon>Chordata</taxon>
        <taxon>Craniata</taxon>
        <taxon>Vertebrata</taxon>
        <taxon>Euteleostomi</taxon>
        <taxon>Amphibia</taxon>
        <taxon>Batrachia</taxon>
        <taxon>Anura</taxon>
        <taxon>Pipoidea</taxon>
        <taxon>Pipidae</taxon>
        <taxon>Xenopodinae</taxon>
        <taxon>Xenopus</taxon>
        <taxon>Silurana</taxon>
    </lineage>
</organism>
<keyword evidence="3" id="KW-0202">Cytokine</keyword>
<proteinExistence type="inferred from homology"/>
<dbReference type="AlphaFoldDB" id="A0A803JAM7"/>
<dbReference type="RefSeq" id="XP_002942578.2">
    <property type="nucleotide sequence ID" value="XM_002942532.5"/>
</dbReference>
<evidence type="ECO:0000313" key="10">
    <source>
        <dbReference type="Xenbase" id="XB-GENE-6257608"/>
    </source>
</evidence>
<dbReference type="InterPro" id="IPR039809">
    <property type="entry name" value="Chemokine_b/g/d"/>
</dbReference>
<sequence length="130" mass="14176">MNRASKTAESSITREGHSRFQSSSTMETKRTVLAILAFCLLCAAVTESIPVSRTGELRCLCITTEKKPIHPKHIKNIEMIPKGPHCKNVEVIATLTSGDDVCLEPTAPWVKRIIEKILASSKPAAPVPVL</sequence>
<comment type="subcellular location">
    <subcellularLocation>
        <location evidence="1">Secreted</location>
    </subcellularLocation>
</comment>
<evidence type="ECO:0000313" key="8">
    <source>
        <dbReference type="Proteomes" id="UP000008143"/>
    </source>
</evidence>
<reference evidence="7" key="2">
    <citation type="submission" date="2021-03" db="UniProtKB">
        <authorList>
            <consortium name="Ensembl"/>
        </authorList>
    </citation>
    <scope>IDENTIFICATION</scope>
</reference>
<dbReference type="Xenbase" id="XB-GENE-6257608">
    <property type="gene designation" value="cxcl8a"/>
</dbReference>
<feature type="region of interest" description="Disordered" evidence="5">
    <location>
        <begin position="1"/>
        <end position="23"/>
    </location>
</feature>
<dbReference type="InterPro" id="IPR001089">
    <property type="entry name" value="Chemokine_CXC"/>
</dbReference>
<gene>
    <name evidence="10" type="primary">cxcl8a</name>
    <name evidence="7 9" type="synonym">cxcl8</name>
    <name evidence="10" type="synonym">cxcl8a.1</name>
</gene>
<dbReference type="GO" id="GO:0006955">
    <property type="term" value="P:immune response"/>
    <property type="evidence" value="ECO:0007669"/>
    <property type="project" value="InterPro"/>
</dbReference>
<dbReference type="SUPFAM" id="SSF54117">
    <property type="entry name" value="Interleukin 8-like chemokines"/>
    <property type="match status" value="1"/>
</dbReference>
<dbReference type="OrthoDB" id="9937393at2759"/>
<dbReference type="AGR" id="Xenbase:XB-GENE-6257608"/>
<evidence type="ECO:0000313" key="9">
    <source>
        <dbReference type="RefSeq" id="XP_002942578.2"/>
    </source>
</evidence>
<dbReference type="GO" id="GO:0005615">
    <property type="term" value="C:extracellular space"/>
    <property type="evidence" value="ECO:0007669"/>
    <property type="project" value="UniProtKB-KW"/>
</dbReference>
<dbReference type="KEGG" id="xtr:100498551"/>
<protein>
    <submittedName>
        <fullName evidence="7">Chemokine (C-X-C motif) ligand 8</fullName>
    </submittedName>
    <submittedName>
        <fullName evidence="9">Interleukin-8</fullName>
    </submittedName>
</protein>
<evidence type="ECO:0000256" key="2">
    <source>
        <dbReference type="ARBA" id="ARBA00010665"/>
    </source>
</evidence>
<dbReference type="PRINTS" id="PR00436">
    <property type="entry name" value="INTERLEUKIN8"/>
</dbReference>
<dbReference type="CTD" id="100002946"/>
<dbReference type="Ensembl" id="ENSXETT00000120792">
    <property type="protein sequence ID" value="ENSXETP00000104954"/>
    <property type="gene ID" value="ENSXETG00000044014"/>
</dbReference>
<dbReference type="Pfam" id="PF00048">
    <property type="entry name" value="IL8"/>
    <property type="match status" value="1"/>
</dbReference>
<keyword evidence="4" id="KW-0964">Secreted</keyword>
<reference evidence="9" key="3">
    <citation type="submission" date="2025-04" db="UniProtKB">
        <authorList>
            <consortium name="RefSeq"/>
        </authorList>
    </citation>
    <scope>IDENTIFICATION</scope>
    <source>
        <strain evidence="9">Nigerian</strain>
        <tissue evidence="9">Liver and blood</tissue>
    </source>
</reference>
<accession>A0A803JAM7</accession>
<evidence type="ECO:0000256" key="1">
    <source>
        <dbReference type="ARBA" id="ARBA00004613"/>
    </source>
</evidence>
<keyword evidence="8" id="KW-1185">Reference proteome</keyword>
<dbReference type="Proteomes" id="UP000008143">
    <property type="component" value="Chromosome 1"/>
</dbReference>
<dbReference type="PANTHER" id="PTHR12015:SF198">
    <property type="entry name" value="PLATELET BASIC PROTEIN"/>
    <property type="match status" value="1"/>
</dbReference>
<dbReference type="SMART" id="SM00199">
    <property type="entry name" value="SCY"/>
    <property type="match status" value="1"/>
</dbReference>
<reference evidence="7" key="1">
    <citation type="journal article" date="2010" name="Science">
        <title>The genome of the Western clawed frog Xenopus tropicalis.</title>
        <authorList>
            <person name="Hellsten U."/>
            <person name="Harland R.M."/>
            <person name="Gilchrist M.J."/>
            <person name="Hendrix D."/>
            <person name="Jurka J."/>
            <person name="Kapitonov V."/>
            <person name="Ovcharenko I."/>
            <person name="Putnam N.H."/>
            <person name="Shu S."/>
            <person name="Taher L."/>
            <person name="Blitz I.L."/>
            <person name="Blumberg B."/>
            <person name="Dichmann D.S."/>
            <person name="Dubchak I."/>
            <person name="Amaya E."/>
            <person name="Detter J.C."/>
            <person name="Fletcher R."/>
            <person name="Gerhard D.S."/>
            <person name="Goodstein D."/>
            <person name="Graves T."/>
            <person name="Grigoriev I.V."/>
            <person name="Grimwood J."/>
            <person name="Kawashima T."/>
            <person name="Lindquist E."/>
            <person name="Lucas S.M."/>
            <person name="Mead P.E."/>
            <person name="Mitros T."/>
            <person name="Ogino H."/>
            <person name="Ohta Y."/>
            <person name="Poliakov A.V."/>
            <person name="Pollet N."/>
            <person name="Robert J."/>
            <person name="Salamov A."/>
            <person name="Sater A.K."/>
            <person name="Schmutz J."/>
            <person name="Terry A."/>
            <person name="Vize P.D."/>
            <person name="Warren W.C."/>
            <person name="Wells D."/>
            <person name="Wills A."/>
            <person name="Wilson R.K."/>
            <person name="Zimmerman L.B."/>
            <person name="Zorn A.M."/>
            <person name="Grainger R."/>
            <person name="Grammer T."/>
            <person name="Khokha M.K."/>
            <person name="Richardson P.M."/>
            <person name="Rokhsar D.S."/>
        </authorList>
    </citation>
    <scope>NUCLEOTIDE SEQUENCE [LARGE SCALE GENOMIC DNA]</scope>
    <source>
        <strain evidence="7">Nigerian</strain>
    </source>
</reference>
<evidence type="ECO:0000256" key="4">
    <source>
        <dbReference type="ARBA" id="ARBA00022525"/>
    </source>
</evidence>
<dbReference type="InterPro" id="IPR036048">
    <property type="entry name" value="Interleukin_8-like_sf"/>
</dbReference>
<dbReference type="CDD" id="cd00273">
    <property type="entry name" value="Chemokine_CXC"/>
    <property type="match status" value="1"/>
</dbReference>
<dbReference type="GO" id="GO:0006952">
    <property type="term" value="P:defense response"/>
    <property type="evidence" value="ECO:0007669"/>
    <property type="project" value="InterPro"/>
</dbReference>
<dbReference type="GeneID" id="100498551"/>
<feature type="domain" description="Chemokine interleukin-8-like" evidence="6">
    <location>
        <begin position="56"/>
        <end position="117"/>
    </location>
</feature>
<dbReference type="Gene3D" id="2.40.50.40">
    <property type="match status" value="1"/>
</dbReference>
<evidence type="ECO:0000256" key="3">
    <source>
        <dbReference type="ARBA" id="ARBA00022514"/>
    </source>
</evidence>
<dbReference type="GO" id="GO:0008009">
    <property type="term" value="F:chemokine activity"/>
    <property type="evidence" value="ECO:0007669"/>
    <property type="project" value="InterPro"/>
</dbReference>
<dbReference type="PANTHER" id="PTHR12015">
    <property type="entry name" value="SMALL INDUCIBLE CYTOKINE A"/>
    <property type="match status" value="1"/>
</dbReference>
<dbReference type="GeneTree" id="ENSGT00940000160757"/>
<name>A0A803JAM7_XENTR</name>
<evidence type="ECO:0000313" key="7">
    <source>
        <dbReference type="Ensembl" id="ENSXETP00000104954"/>
    </source>
</evidence>
<evidence type="ECO:0000256" key="5">
    <source>
        <dbReference type="SAM" id="MobiDB-lite"/>
    </source>
</evidence>
<evidence type="ECO:0000259" key="6">
    <source>
        <dbReference type="SMART" id="SM00199"/>
    </source>
</evidence>